<dbReference type="RefSeq" id="WP_015217868.1">
    <property type="nucleotide sequence ID" value="NC_019774.1"/>
</dbReference>
<dbReference type="Proteomes" id="UP000010474">
    <property type="component" value="Plasmid pANACY.04"/>
</dbReference>
<evidence type="ECO:0000313" key="1">
    <source>
        <dbReference type="EMBL" id="AFZ61410.1"/>
    </source>
</evidence>
<keyword evidence="2" id="KW-1185">Reference proteome</keyword>
<dbReference type="AlphaFoldDB" id="K9ZSQ6"/>
<name>K9ZSQ6_ANACC</name>
<evidence type="ECO:0000313" key="2">
    <source>
        <dbReference type="Proteomes" id="UP000010474"/>
    </source>
</evidence>
<reference evidence="2" key="1">
    <citation type="journal article" date="2013" name="Proc. Natl. Acad. Sci. U.S.A.">
        <title>Improving the coverage of the cyanobacterial phylum using diversity-driven genome sequencing.</title>
        <authorList>
            <person name="Shih P.M."/>
            <person name="Wu D."/>
            <person name="Latifi A."/>
            <person name="Axen S.D."/>
            <person name="Fewer D.P."/>
            <person name="Talla E."/>
            <person name="Calteau A."/>
            <person name="Cai F."/>
            <person name="Tandeau de Marsac N."/>
            <person name="Rippka R."/>
            <person name="Herdman M."/>
            <person name="Sivonen K."/>
            <person name="Coursin T."/>
            <person name="Laurent T."/>
            <person name="Goodwin L."/>
            <person name="Nolan M."/>
            <person name="Davenport K.W."/>
            <person name="Han C.S."/>
            <person name="Rubin E.M."/>
            <person name="Eisen J.A."/>
            <person name="Woyke T."/>
            <person name="Gugger M."/>
            <person name="Kerfeld C.A."/>
        </authorList>
    </citation>
    <scope>NUCLEOTIDE SEQUENCE [LARGE SCALE GENOMIC DNA]</scope>
    <source>
        <strain evidence="2">ATCC 27899 / PCC 7122</strain>
    </source>
</reference>
<accession>K9ZSQ6</accession>
<organism evidence="1 2">
    <name type="scientific">Anabaena cylindrica (strain ATCC 27899 / PCC 7122)</name>
    <dbReference type="NCBI Taxonomy" id="272123"/>
    <lineage>
        <taxon>Bacteria</taxon>
        <taxon>Bacillati</taxon>
        <taxon>Cyanobacteriota</taxon>
        <taxon>Cyanophyceae</taxon>
        <taxon>Nostocales</taxon>
        <taxon>Nostocaceae</taxon>
        <taxon>Anabaena</taxon>
    </lineage>
</organism>
<dbReference type="EMBL" id="CP003663">
    <property type="protein sequence ID" value="AFZ61410.1"/>
    <property type="molecule type" value="Genomic_DNA"/>
</dbReference>
<dbReference type="PATRIC" id="fig|272123.3.peg.6676"/>
<dbReference type="OrthoDB" id="495727at2"/>
<geneLocation type="plasmid" evidence="1 2">
    <name>pANACY.04</name>
</geneLocation>
<keyword evidence="1" id="KW-0614">Plasmid</keyword>
<sequence>MKFNPNLKPLVIFLFSLAFLPIQNPEMALLNLGESGNFHSNLGLNPTQDFTKKQPIQIARNDHYWGLQRDF</sequence>
<dbReference type="KEGG" id="acy:Anacy_6140"/>
<dbReference type="HOGENOM" id="CLU_2731117_0_0_3"/>
<gene>
    <name evidence="1" type="ordered locus">Anacy_6140</name>
</gene>
<protein>
    <submittedName>
        <fullName evidence="1">ABC transporter, periplasmic binding protein</fullName>
    </submittedName>
</protein>
<proteinExistence type="predicted"/>